<dbReference type="PANTHER" id="PTHR35499:SF4">
    <property type="entry name" value="ALC-INTERACTING PROTEIN 1"/>
    <property type="match status" value="1"/>
</dbReference>
<dbReference type="PANTHER" id="PTHR35499">
    <property type="entry name" value="OS05G0128300 PROTEIN"/>
    <property type="match status" value="1"/>
</dbReference>
<evidence type="ECO:0000313" key="3">
    <source>
        <dbReference type="Proteomes" id="UP000826271"/>
    </source>
</evidence>
<comment type="caution">
    <text evidence="2">The sequence shown here is derived from an EMBL/GenBank/DDBJ whole genome shotgun (WGS) entry which is preliminary data.</text>
</comment>
<dbReference type="AlphaFoldDB" id="A0AAV6X1D5"/>
<evidence type="ECO:0000259" key="1">
    <source>
        <dbReference type="Pfam" id="PF14383"/>
    </source>
</evidence>
<protein>
    <recommendedName>
        <fullName evidence="1">DUF3741 domain-containing protein</fullName>
    </recommendedName>
</protein>
<dbReference type="InterPro" id="IPR032795">
    <property type="entry name" value="DUF3741-assoc"/>
</dbReference>
<feature type="domain" description="DUF3741" evidence="1">
    <location>
        <begin position="64"/>
        <end position="79"/>
    </location>
</feature>
<dbReference type="EMBL" id="WHWC01000011">
    <property type="protein sequence ID" value="KAG8374487.1"/>
    <property type="molecule type" value="Genomic_DNA"/>
</dbReference>
<evidence type="ECO:0000313" key="2">
    <source>
        <dbReference type="EMBL" id="KAG8374487.1"/>
    </source>
</evidence>
<dbReference type="Pfam" id="PF14383">
    <property type="entry name" value="VARLMGL"/>
    <property type="match status" value="1"/>
</dbReference>
<proteinExistence type="predicted"/>
<reference evidence="2" key="1">
    <citation type="submission" date="2019-10" db="EMBL/GenBank/DDBJ databases">
        <authorList>
            <person name="Zhang R."/>
            <person name="Pan Y."/>
            <person name="Wang J."/>
            <person name="Ma R."/>
            <person name="Yu S."/>
        </authorList>
    </citation>
    <scope>NUCLEOTIDE SEQUENCE</scope>
    <source>
        <strain evidence="2">LA-IB0</strain>
        <tissue evidence="2">Leaf</tissue>
    </source>
</reference>
<name>A0AAV6X1D5_9LAMI</name>
<accession>A0AAV6X1D5</accession>
<dbReference type="Proteomes" id="UP000826271">
    <property type="component" value="Unassembled WGS sequence"/>
</dbReference>
<gene>
    <name evidence="2" type="ORF">BUALT_Bualt11G0137600</name>
</gene>
<sequence>MKKSANENSSTKCFSGILRLLLCTGNLQTHPSDQFIEANKKEKDDQRAEKCLDNVTQLAARSSSPGVVAKLMGLDSFPNTPLAPRDRTLGSYFRSRSANSIDFLSHFDPTRKGSDHHRHRRVRTSVSFRENDDYGLVLHLEKVDENAEYDQEESMMIKKRPKVKKSENLLEKKVTTKRPNRKLETSQKKDFHGKNTRLNLKERRPIIKPINTKEALIESKCLKTKNKKQSLGYHKVHSQCSLKKIHPENNLSGEVAPGMSSHSDNGEVRAIIRGKSKIQKMENKETCYYKRMVDDICRLTEEDVKENFKLNFEDFEEICQQFGQEIFEVLLRQFVDELVLLWDKESIRIEINYSMLVCIFNTCI</sequence>
<keyword evidence="3" id="KW-1185">Reference proteome</keyword>
<organism evidence="2 3">
    <name type="scientific">Buddleja alternifolia</name>
    <dbReference type="NCBI Taxonomy" id="168488"/>
    <lineage>
        <taxon>Eukaryota</taxon>
        <taxon>Viridiplantae</taxon>
        <taxon>Streptophyta</taxon>
        <taxon>Embryophyta</taxon>
        <taxon>Tracheophyta</taxon>
        <taxon>Spermatophyta</taxon>
        <taxon>Magnoliopsida</taxon>
        <taxon>eudicotyledons</taxon>
        <taxon>Gunneridae</taxon>
        <taxon>Pentapetalae</taxon>
        <taxon>asterids</taxon>
        <taxon>lamiids</taxon>
        <taxon>Lamiales</taxon>
        <taxon>Scrophulariaceae</taxon>
        <taxon>Buddlejeae</taxon>
        <taxon>Buddleja</taxon>
    </lineage>
</organism>